<evidence type="ECO:0000313" key="2">
    <source>
        <dbReference type="Proteomes" id="UP001334084"/>
    </source>
</evidence>
<dbReference type="GO" id="GO:0071028">
    <property type="term" value="P:nuclear mRNA surveillance"/>
    <property type="evidence" value="ECO:0007669"/>
    <property type="project" value="TreeGrafter"/>
</dbReference>
<gene>
    <name evidence="1" type="ORF">VNE69_03104</name>
</gene>
<dbReference type="PANTHER" id="PTHR11953">
    <property type="entry name" value="EXOSOME COMPLEX COMPONENT"/>
    <property type="match status" value="1"/>
</dbReference>
<dbReference type="GO" id="GO:0000177">
    <property type="term" value="C:cytoplasmic exosome (RNase complex)"/>
    <property type="evidence" value="ECO:0007669"/>
    <property type="project" value="TreeGrafter"/>
</dbReference>
<dbReference type="Proteomes" id="UP001334084">
    <property type="component" value="Chromosome 3"/>
</dbReference>
<dbReference type="GO" id="GO:0071051">
    <property type="term" value="P:poly(A)-dependent snoRNA 3'-end processing"/>
    <property type="evidence" value="ECO:0007669"/>
    <property type="project" value="TreeGrafter"/>
</dbReference>
<sequence>MKFSSLVFREDGRLPDELRRLIFLNESPYISLRQGNSHVRVQIDGPKEGSKIFFNISGDRRYPELNSIFSKILLLDTQLDINIEVIEEDGSILSTIVNCIVLSMCHSNIPLVDFPCSVTYSKIGVDLSGQEEGSGKVMAVYLMNSMKIVYYKIEGKMDIEKIERVDEMGREAVKKVYKILRDELLNQ</sequence>
<dbReference type="InterPro" id="IPR020568">
    <property type="entry name" value="Ribosomal_Su5_D2-typ_SF"/>
</dbReference>
<dbReference type="GeneID" id="90540700"/>
<dbReference type="SUPFAM" id="SSF55666">
    <property type="entry name" value="Ribonuclease PH domain 2-like"/>
    <property type="match status" value="1"/>
</dbReference>
<dbReference type="PANTHER" id="PTHR11953:SF0">
    <property type="entry name" value="EXOSOME COMPLEX COMPONENT RRP41"/>
    <property type="match status" value="1"/>
</dbReference>
<dbReference type="InterPro" id="IPR036345">
    <property type="entry name" value="ExoRNase_PH_dom2_sf"/>
</dbReference>
<dbReference type="RefSeq" id="XP_065329028.1">
    <property type="nucleotide sequence ID" value="XM_065472956.1"/>
</dbReference>
<accession>A0AAX4JA97</accession>
<proteinExistence type="predicted"/>
<dbReference type="InterPro" id="IPR027408">
    <property type="entry name" value="PNPase/RNase_PH_dom_sf"/>
</dbReference>
<name>A0AAX4JA97_9MICR</name>
<dbReference type="InterPro" id="IPR050080">
    <property type="entry name" value="RNase_PH"/>
</dbReference>
<dbReference type="KEGG" id="vnx:VNE69_03104"/>
<evidence type="ECO:0000313" key="1">
    <source>
        <dbReference type="EMBL" id="WUR02883.1"/>
    </source>
</evidence>
<dbReference type="EMBL" id="CP142728">
    <property type="protein sequence ID" value="WUR02883.1"/>
    <property type="molecule type" value="Genomic_DNA"/>
</dbReference>
<dbReference type="GO" id="GO:0034475">
    <property type="term" value="P:U4 snRNA 3'-end processing"/>
    <property type="evidence" value="ECO:0007669"/>
    <property type="project" value="TreeGrafter"/>
</dbReference>
<organism evidence="1 2">
    <name type="scientific">Vairimorpha necatrix</name>
    <dbReference type="NCBI Taxonomy" id="6039"/>
    <lineage>
        <taxon>Eukaryota</taxon>
        <taxon>Fungi</taxon>
        <taxon>Fungi incertae sedis</taxon>
        <taxon>Microsporidia</taxon>
        <taxon>Nosematidae</taxon>
        <taxon>Vairimorpha</taxon>
    </lineage>
</organism>
<dbReference type="GO" id="GO:0005730">
    <property type="term" value="C:nucleolus"/>
    <property type="evidence" value="ECO:0007669"/>
    <property type="project" value="TreeGrafter"/>
</dbReference>
<keyword evidence="2" id="KW-1185">Reference proteome</keyword>
<dbReference type="AlphaFoldDB" id="A0AAX4JA97"/>
<dbReference type="SUPFAM" id="SSF54211">
    <property type="entry name" value="Ribosomal protein S5 domain 2-like"/>
    <property type="match status" value="1"/>
</dbReference>
<dbReference type="GO" id="GO:0003723">
    <property type="term" value="F:RNA binding"/>
    <property type="evidence" value="ECO:0007669"/>
    <property type="project" value="TreeGrafter"/>
</dbReference>
<dbReference type="GO" id="GO:0000176">
    <property type="term" value="C:nuclear exosome (RNase complex)"/>
    <property type="evidence" value="ECO:0007669"/>
    <property type="project" value="UniProtKB-ARBA"/>
</dbReference>
<protein>
    <submittedName>
        <fullName evidence="1">Exosome complex component RRP41 (SKI6)</fullName>
    </submittedName>
</protein>
<dbReference type="GO" id="GO:0016075">
    <property type="term" value="P:rRNA catabolic process"/>
    <property type="evidence" value="ECO:0007669"/>
    <property type="project" value="TreeGrafter"/>
</dbReference>
<dbReference type="Gene3D" id="3.30.230.70">
    <property type="entry name" value="GHMP Kinase, N-terminal domain"/>
    <property type="match status" value="1"/>
</dbReference>
<reference evidence="1" key="1">
    <citation type="journal article" date="2024" name="BMC Genomics">
        <title>Functional annotation of a divergent genome using sequence and structure-based similarity.</title>
        <authorList>
            <person name="Svedberg D."/>
            <person name="Winiger R.R."/>
            <person name="Berg A."/>
            <person name="Sharma H."/>
            <person name="Tellgren-Roth C."/>
            <person name="Debrunner-Vossbrinck B.A."/>
            <person name="Vossbrinck C.R."/>
            <person name="Barandun J."/>
        </authorList>
    </citation>
    <scope>NUCLEOTIDE SEQUENCE</scope>
    <source>
        <strain evidence="1">Illinois isolate</strain>
    </source>
</reference>